<keyword evidence="4" id="KW-0694">RNA-binding</keyword>
<comment type="function">
    <text evidence="5">Responsible for synthesis of pseudouridine from uracil.</text>
</comment>
<evidence type="ECO:0000313" key="8">
    <source>
        <dbReference type="Proteomes" id="UP000055590"/>
    </source>
</evidence>
<dbReference type="STRING" id="1391653.AKJ08_1657"/>
<evidence type="ECO:0000256" key="2">
    <source>
        <dbReference type="ARBA" id="ARBA00023235"/>
    </source>
</evidence>
<dbReference type="GO" id="GO:0120159">
    <property type="term" value="F:rRNA pseudouridine synthase activity"/>
    <property type="evidence" value="ECO:0007669"/>
    <property type="project" value="UniProtKB-ARBA"/>
</dbReference>
<dbReference type="GO" id="GO:0003723">
    <property type="term" value="F:RNA binding"/>
    <property type="evidence" value="ECO:0007669"/>
    <property type="project" value="UniProtKB-KW"/>
</dbReference>
<dbReference type="SUPFAM" id="SSF55174">
    <property type="entry name" value="Alpha-L RNA-binding motif"/>
    <property type="match status" value="1"/>
</dbReference>
<gene>
    <name evidence="7" type="ORF">AKJ08_1657</name>
</gene>
<dbReference type="NCBIfam" id="TIGR00005">
    <property type="entry name" value="rluA_subfam"/>
    <property type="match status" value="1"/>
</dbReference>
<dbReference type="Pfam" id="PF00849">
    <property type="entry name" value="PseudoU_synth_2"/>
    <property type="match status" value="1"/>
</dbReference>
<dbReference type="InterPro" id="IPR050188">
    <property type="entry name" value="RluA_PseudoU_synthase"/>
</dbReference>
<dbReference type="PROSITE" id="PS01129">
    <property type="entry name" value="PSI_RLU"/>
    <property type="match status" value="1"/>
</dbReference>
<dbReference type="KEGG" id="vin:AKJ08_1657"/>
<feature type="domain" description="RNA-binding S4" evidence="6">
    <location>
        <begin position="16"/>
        <end position="80"/>
    </location>
</feature>
<dbReference type="OrthoDB" id="128480at2"/>
<dbReference type="InterPro" id="IPR006145">
    <property type="entry name" value="PsdUridine_synth_RsuA/RluA"/>
</dbReference>
<proteinExistence type="inferred from homology"/>
<dbReference type="AlphaFoldDB" id="A0A0K1PCM8"/>
<dbReference type="InterPro" id="IPR020103">
    <property type="entry name" value="PsdUridine_synth_cat_dom_sf"/>
</dbReference>
<dbReference type="CDD" id="cd00165">
    <property type="entry name" value="S4"/>
    <property type="match status" value="1"/>
</dbReference>
<comment type="similarity">
    <text evidence="1 5">Belongs to the pseudouridine synthase RluA family.</text>
</comment>
<dbReference type="PROSITE" id="PS50889">
    <property type="entry name" value="S4"/>
    <property type="match status" value="1"/>
</dbReference>
<dbReference type="Proteomes" id="UP000055590">
    <property type="component" value="Chromosome"/>
</dbReference>
<dbReference type="GO" id="GO:0000455">
    <property type="term" value="P:enzyme-directed rRNA pseudouridine synthesis"/>
    <property type="evidence" value="ECO:0007669"/>
    <property type="project" value="UniProtKB-ARBA"/>
</dbReference>
<evidence type="ECO:0000259" key="6">
    <source>
        <dbReference type="SMART" id="SM00363"/>
    </source>
</evidence>
<evidence type="ECO:0000256" key="3">
    <source>
        <dbReference type="PIRSR" id="PIRSR606225-1"/>
    </source>
</evidence>
<dbReference type="EC" id="5.4.99.-" evidence="5"/>
<dbReference type="Pfam" id="PF01479">
    <property type="entry name" value="S4"/>
    <property type="match status" value="1"/>
</dbReference>
<dbReference type="Gene3D" id="3.30.2350.10">
    <property type="entry name" value="Pseudouridine synthase"/>
    <property type="match status" value="1"/>
</dbReference>
<sequence length="319" mass="35068">MSELVRHLVPPQAGDVRLDRFLAGRHAELSRSRLQALIDEGLVRVNGAAAKASQRLRGGETIEVEIPAERPAEPEAQELPLRILHEDDDVIVLDKEPGIVVHPAAGRPDGTLVNALLFHVREMERFDGAERPGIVHRLDRDTSGCLVVAKSEASLESLQAAFRSRTVEKRYLALVHGVPSADAFTLDTPYGRHPRVRTKYTGRNPIGPERRAVTHVRILERFAGASLLEVDLETGRTHQIRVHLSEAGHPILADREYGGERKEAKLPASSVARRAAAAIGRQALHAHRLAFPHPRSGDRLAFEAPIPADFQAALDVLRA</sequence>
<name>A0A0K1PCM8_9BACT</name>
<dbReference type="Gene3D" id="3.10.290.10">
    <property type="entry name" value="RNA-binding S4 domain"/>
    <property type="match status" value="1"/>
</dbReference>
<keyword evidence="8" id="KW-1185">Reference proteome</keyword>
<evidence type="ECO:0000256" key="4">
    <source>
        <dbReference type="PROSITE-ProRule" id="PRU00182"/>
    </source>
</evidence>
<protein>
    <recommendedName>
        <fullName evidence="5">Pseudouridine synthase</fullName>
        <ecNumber evidence="5">5.4.99.-</ecNumber>
    </recommendedName>
</protein>
<dbReference type="PANTHER" id="PTHR21600">
    <property type="entry name" value="MITOCHONDRIAL RNA PSEUDOURIDINE SYNTHASE"/>
    <property type="match status" value="1"/>
</dbReference>
<comment type="catalytic activity">
    <reaction evidence="5">
        <text>a uridine in RNA = a pseudouridine in RNA</text>
        <dbReference type="Rhea" id="RHEA:48348"/>
        <dbReference type="Rhea" id="RHEA-COMP:12068"/>
        <dbReference type="Rhea" id="RHEA-COMP:12069"/>
        <dbReference type="ChEBI" id="CHEBI:65314"/>
        <dbReference type="ChEBI" id="CHEBI:65315"/>
    </reaction>
</comment>
<dbReference type="InterPro" id="IPR036986">
    <property type="entry name" value="S4_RNA-bd_sf"/>
</dbReference>
<evidence type="ECO:0000256" key="5">
    <source>
        <dbReference type="RuleBase" id="RU362028"/>
    </source>
</evidence>
<dbReference type="SMART" id="SM00363">
    <property type="entry name" value="S4"/>
    <property type="match status" value="1"/>
</dbReference>
<keyword evidence="2 5" id="KW-0413">Isomerase</keyword>
<evidence type="ECO:0000256" key="1">
    <source>
        <dbReference type="ARBA" id="ARBA00010876"/>
    </source>
</evidence>
<dbReference type="PATRIC" id="fig|1391653.3.peg.1737"/>
<accession>A0A0K1PCM8</accession>
<dbReference type="PANTHER" id="PTHR21600:SF44">
    <property type="entry name" value="RIBOSOMAL LARGE SUBUNIT PSEUDOURIDINE SYNTHASE D"/>
    <property type="match status" value="1"/>
</dbReference>
<dbReference type="EMBL" id="CP012332">
    <property type="protein sequence ID" value="AKU91270.1"/>
    <property type="molecule type" value="Genomic_DNA"/>
</dbReference>
<evidence type="ECO:0000313" key="7">
    <source>
        <dbReference type="EMBL" id="AKU91270.1"/>
    </source>
</evidence>
<dbReference type="InterPro" id="IPR002942">
    <property type="entry name" value="S4_RNA-bd"/>
</dbReference>
<dbReference type="CDD" id="cd02869">
    <property type="entry name" value="PseudoU_synth_RluA_like"/>
    <property type="match status" value="1"/>
</dbReference>
<dbReference type="InterPro" id="IPR006224">
    <property type="entry name" value="PsdUridine_synth_RluA-like_CS"/>
</dbReference>
<dbReference type="SUPFAM" id="SSF55120">
    <property type="entry name" value="Pseudouridine synthase"/>
    <property type="match status" value="1"/>
</dbReference>
<reference evidence="7 8" key="1">
    <citation type="submission" date="2015-08" db="EMBL/GenBank/DDBJ databases">
        <authorList>
            <person name="Babu N.S."/>
            <person name="Beckwith C.J."/>
            <person name="Beseler K.G."/>
            <person name="Brison A."/>
            <person name="Carone J.V."/>
            <person name="Caskin T.P."/>
            <person name="Diamond M."/>
            <person name="Durham M.E."/>
            <person name="Foxe J.M."/>
            <person name="Go M."/>
            <person name="Henderson B.A."/>
            <person name="Jones I.B."/>
            <person name="McGettigan J.A."/>
            <person name="Micheletti S.J."/>
            <person name="Nasrallah M.E."/>
            <person name="Ortiz D."/>
            <person name="Piller C.R."/>
            <person name="Privatt S.R."/>
            <person name="Schneider S.L."/>
            <person name="Sharp S."/>
            <person name="Smith T.C."/>
            <person name="Stanton J.D."/>
            <person name="Ullery H.E."/>
            <person name="Wilson R.J."/>
            <person name="Serrano M.G."/>
            <person name="Buck G."/>
            <person name="Lee V."/>
            <person name="Wang Y."/>
            <person name="Carvalho R."/>
            <person name="Voegtly L."/>
            <person name="Shi R."/>
            <person name="Duckworth R."/>
            <person name="Johnson A."/>
            <person name="Loviza R."/>
            <person name="Walstead R."/>
            <person name="Shah Z."/>
            <person name="Kiflezghi M."/>
            <person name="Wade K."/>
            <person name="Ball S.L."/>
            <person name="Bradley K.W."/>
            <person name="Asai D.J."/>
            <person name="Bowman C.A."/>
            <person name="Russell D.A."/>
            <person name="Pope W.H."/>
            <person name="Jacobs-Sera D."/>
            <person name="Hendrix R.W."/>
            <person name="Hatfull G.F."/>
        </authorList>
    </citation>
    <scope>NUCLEOTIDE SEQUENCE [LARGE SCALE GENOMIC DNA]</scope>
    <source>
        <strain evidence="7 8">DSM 27710</strain>
    </source>
</reference>
<feature type="active site" evidence="3">
    <location>
        <position position="139"/>
    </location>
</feature>
<organism evidence="7 8">
    <name type="scientific">Vulgatibacter incomptus</name>
    <dbReference type="NCBI Taxonomy" id="1391653"/>
    <lineage>
        <taxon>Bacteria</taxon>
        <taxon>Pseudomonadati</taxon>
        <taxon>Myxococcota</taxon>
        <taxon>Myxococcia</taxon>
        <taxon>Myxococcales</taxon>
        <taxon>Cystobacterineae</taxon>
        <taxon>Vulgatibacteraceae</taxon>
        <taxon>Vulgatibacter</taxon>
    </lineage>
</organism>
<dbReference type="InterPro" id="IPR006225">
    <property type="entry name" value="PsdUridine_synth_RluC/D"/>
</dbReference>
<dbReference type="RefSeq" id="WP_082342908.1">
    <property type="nucleotide sequence ID" value="NZ_CP012332.1"/>
</dbReference>